<sequence>MGEIICSTFIIIIVFGHERPFFETHFQVLKMNFKMTKRTDKPIGRGSFKSFFCGEIVRGGLAATNVDVPSFLSPAISTATLCRIKTRIIAAPLYIYEGPARYRPSKRKRESVDDPSLRNDTRIRFSSTTWMDTFPDNATSTFDLVRFAQSAVNCNRTTLDQCLEAIEPLLNSPAMAKGIPSTKEAVQARCAVFKVGMSCIDEFKDQCLNQRQKLQMERAVAGAQHTFAFLCDDPVFQSEFLQHQSCLHGTSDDWERCAYHFQGMVAEEIAANITKADRNLGLCCAKHGFLRCVYYAAQFKCRKEEALFLMRVAQTLTESQVHENACKKIKFDEVCASDSTVPTASSFLMTLVVMATWLSISVASR</sequence>
<evidence type="ECO:0000313" key="2">
    <source>
        <dbReference type="Proteomes" id="UP001234178"/>
    </source>
</evidence>
<accession>A0ABQ9ZS56</accession>
<organism evidence="1 2">
    <name type="scientific">Daphnia magna</name>
    <dbReference type="NCBI Taxonomy" id="35525"/>
    <lineage>
        <taxon>Eukaryota</taxon>
        <taxon>Metazoa</taxon>
        <taxon>Ecdysozoa</taxon>
        <taxon>Arthropoda</taxon>
        <taxon>Crustacea</taxon>
        <taxon>Branchiopoda</taxon>
        <taxon>Diplostraca</taxon>
        <taxon>Cladocera</taxon>
        <taxon>Anomopoda</taxon>
        <taxon>Daphniidae</taxon>
        <taxon>Daphnia</taxon>
    </lineage>
</organism>
<proteinExistence type="predicted"/>
<name>A0ABQ9ZS56_9CRUS</name>
<comment type="caution">
    <text evidence="1">The sequence shown here is derived from an EMBL/GenBank/DDBJ whole genome shotgun (WGS) entry which is preliminary data.</text>
</comment>
<reference evidence="1 2" key="1">
    <citation type="journal article" date="2023" name="Nucleic Acids Res.">
        <title>The hologenome of Daphnia magna reveals possible DNA methylation and microbiome-mediated evolution of the host genome.</title>
        <authorList>
            <person name="Chaturvedi A."/>
            <person name="Li X."/>
            <person name="Dhandapani V."/>
            <person name="Marshall H."/>
            <person name="Kissane S."/>
            <person name="Cuenca-Cambronero M."/>
            <person name="Asole G."/>
            <person name="Calvet F."/>
            <person name="Ruiz-Romero M."/>
            <person name="Marangio P."/>
            <person name="Guigo R."/>
            <person name="Rago D."/>
            <person name="Mirbahai L."/>
            <person name="Eastwood N."/>
            <person name="Colbourne J.K."/>
            <person name="Zhou J."/>
            <person name="Mallon E."/>
            <person name="Orsini L."/>
        </authorList>
    </citation>
    <scope>NUCLEOTIDE SEQUENCE [LARGE SCALE GENOMIC DNA]</scope>
    <source>
        <strain evidence="1">LRV0_1</strain>
    </source>
</reference>
<keyword evidence="2" id="KW-1185">Reference proteome</keyword>
<dbReference type="PANTHER" id="PTHR33964:SF2">
    <property type="entry name" value="IP09356P"/>
    <property type="match status" value="1"/>
</dbReference>
<evidence type="ECO:0000313" key="1">
    <source>
        <dbReference type="EMBL" id="KAK4015735.1"/>
    </source>
</evidence>
<dbReference type="PANTHER" id="PTHR33964">
    <property type="entry name" value="RE45066P-RELATED"/>
    <property type="match status" value="1"/>
</dbReference>
<gene>
    <name evidence="1" type="ORF">OUZ56_030709</name>
</gene>
<protein>
    <submittedName>
        <fullName evidence="1">Uncharacterized protein</fullName>
    </submittedName>
</protein>
<dbReference type="Proteomes" id="UP001234178">
    <property type="component" value="Unassembled WGS sequence"/>
</dbReference>
<dbReference type="EMBL" id="JAOYFB010000005">
    <property type="protein sequence ID" value="KAK4015735.1"/>
    <property type="molecule type" value="Genomic_DNA"/>
</dbReference>